<keyword evidence="5" id="KW-0119">Carbohydrate metabolism</keyword>
<accession>A0A1C6T0S3</accession>
<dbReference type="PANTHER" id="PTHR30246:SF1">
    <property type="entry name" value="2-DEHYDRO-3-DEOXY-6-PHOSPHOGALACTONATE ALDOLASE-RELATED"/>
    <property type="match status" value="1"/>
</dbReference>
<dbReference type="RefSeq" id="WP_091088388.1">
    <property type="nucleotide sequence ID" value="NZ_FMHT01000003.1"/>
</dbReference>
<dbReference type="EMBL" id="FMHT01000003">
    <property type="protein sequence ID" value="SCL35123.1"/>
    <property type="molecule type" value="Genomic_DNA"/>
</dbReference>
<evidence type="ECO:0000256" key="2">
    <source>
        <dbReference type="ARBA" id="ARBA00006906"/>
    </source>
</evidence>
<evidence type="ECO:0000256" key="3">
    <source>
        <dbReference type="ARBA" id="ARBA00011233"/>
    </source>
</evidence>
<evidence type="ECO:0000256" key="5">
    <source>
        <dbReference type="ARBA" id="ARBA00023277"/>
    </source>
</evidence>
<reference evidence="6 7" key="1">
    <citation type="submission" date="2016-06" db="EMBL/GenBank/DDBJ databases">
        <authorList>
            <person name="Kjaerup R.B."/>
            <person name="Dalgaard T.S."/>
            <person name="Juul-Madsen H.R."/>
        </authorList>
    </citation>
    <scope>NUCLEOTIDE SEQUENCE [LARGE SCALE GENOMIC DNA]</scope>
    <source>
        <strain evidence="6 7">DSM 43818</strain>
    </source>
</reference>
<evidence type="ECO:0000313" key="7">
    <source>
        <dbReference type="Proteomes" id="UP000199699"/>
    </source>
</evidence>
<dbReference type="OrthoDB" id="9805177at2"/>
<dbReference type="GO" id="GO:0016829">
    <property type="term" value="F:lyase activity"/>
    <property type="evidence" value="ECO:0007669"/>
    <property type="project" value="UniProtKB-KW"/>
</dbReference>
<dbReference type="AlphaFoldDB" id="A0A1C6T0S3"/>
<dbReference type="STRING" id="145857.GA0070616_5144"/>
<comment type="similarity">
    <text evidence="2">Belongs to the KHG/KDPG aldolase family.</text>
</comment>
<name>A0A1C6T0S3_9ACTN</name>
<organism evidence="6 7">
    <name type="scientific">Micromonospora nigra</name>
    <dbReference type="NCBI Taxonomy" id="145857"/>
    <lineage>
        <taxon>Bacteria</taxon>
        <taxon>Bacillati</taxon>
        <taxon>Actinomycetota</taxon>
        <taxon>Actinomycetes</taxon>
        <taxon>Micromonosporales</taxon>
        <taxon>Micromonosporaceae</taxon>
        <taxon>Micromonospora</taxon>
    </lineage>
</organism>
<protein>
    <submittedName>
        <fullName evidence="6">2-keto-3-deoxy-phosphogluconate aldolase</fullName>
    </submittedName>
</protein>
<keyword evidence="4" id="KW-0456">Lyase</keyword>
<gene>
    <name evidence="6" type="ORF">GA0070616_5144</name>
</gene>
<evidence type="ECO:0000313" key="6">
    <source>
        <dbReference type="EMBL" id="SCL35123.1"/>
    </source>
</evidence>
<evidence type="ECO:0000256" key="4">
    <source>
        <dbReference type="ARBA" id="ARBA00023239"/>
    </source>
</evidence>
<evidence type="ECO:0000256" key="1">
    <source>
        <dbReference type="ARBA" id="ARBA00004761"/>
    </source>
</evidence>
<dbReference type="Proteomes" id="UP000199699">
    <property type="component" value="Unassembled WGS sequence"/>
</dbReference>
<dbReference type="SUPFAM" id="SSF51569">
    <property type="entry name" value="Aldolase"/>
    <property type="match status" value="1"/>
</dbReference>
<dbReference type="InterPro" id="IPR013785">
    <property type="entry name" value="Aldolase_TIM"/>
</dbReference>
<dbReference type="Gene3D" id="3.20.20.70">
    <property type="entry name" value="Aldolase class I"/>
    <property type="match status" value="1"/>
</dbReference>
<dbReference type="InterPro" id="IPR000887">
    <property type="entry name" value="Aldlse_KDPG_KHG"/>
</dbReference>
<keyword evidence="7" id="KW-1185">Reference proteome</keyword>
<sequence>MTVHDLGRVLGDARVMVILRDLPVPETVRLANRAWDLGIDVVEVPVRTPQAFDALRATVDAAGERDRIVGAGTVFTPAQVRQAAAAGAAFTVAPGLDLAVADAAASYGLPHLPGVATPTEAQRARDHGLTWLKAFPAVSLGPQWFKAVAGPLPDLRFVATGGIDAHNAGDFLAAGVRVVAVGSALSDPTQLDLLADLARPPAARPDTAGT</sequence>
<proteinExistence type="inferred from homology"/>
<dbReference type="PANTHER" id="PTHR30246">
    <property type="entry name" value="2-KETO-3-DEOXY-6-PHOSPHOGLUCONATE ALDOLASE"/>
    <property type="match status" value="1"/>
</dbReference>
<dbReference type="CDD" id="cd00452">
    <property type="entry name" value="KDPG_aldolase"/>
    <property type="match status" value="1"/>
</dbReference>
<comment type="subunit">
    <text evidence="3">Homotrimer.</text>
</comment>
<dbReference type="Pfam" id="PF01081">
    <property type="entry name" value="Aldolase"/>
    <property type="match status" value="1"/>
</dbReference>
<comment type="pathway">
    <text evidence="1">Carbohydrate acid metabolism.</text>
</comment>